<dbReference type="SUPFAM" id="SSF46894">
    <property type="entry name" value="C-terminal effector domain of the bipartite response regulators"/>
    <property type="match status" value="1"/>
</dbReference>
<keyword evidence="3" id="KW-0805">Transcription regulation</keyword>
<dbReference type="SMART" id="SM00448">
    <property type="entry name" value="REC"/>
    <property type="match status" value="1"/>
</dbReference>
<feature type="domain" description="HTH luxR-type" evidence="7">
    <location>
        <begin position="135"/>
        <end position="200"/>
    </location>
</feature>
<dbReference type="PANTHER" id="PTHR43214:SF44">
    <property type="entry name" value="TWO-COMPONENT RESPONSE REGULATOR"/>
    <property type="match status" value="1"/>
</dbReference>
<dbReference type="FunFam" id="3.40.50.2300:FF:000018">
    <property type="entry name" value="DNA-binding transcriptional regulator NtrC"/>
    <property type="match status" value="1"/>
</dbReference>
<dbReference type="Gene3D" id="1.10.10.10">
    <property type="entry name" value="Winged helix-like DNA-binding domain superfamily/Winged helix DNA-binding domain"/>
    <property type="match status" value="1"/>
</dbReference>
<protein>
    <submittedName>
        <fullName evidence="9">Two-component system response regulator FixJ</fullName>
    </submittedName>
</protein>
<dbReference type="InterPro" id="IPR011006">
    <property type="entry name" value="CheY-like_superfamily"/>
</dbReference>
<dbReference type="CDD" id="cd06170">
    <property type="entry name" value="LuxR_C_like"/>
    <property type="match status" value="1"/>
</dbReference>
<keyword evidence="1 6" id="KW-0597">Phosphoprotein</keyword>
<dbReference type="RefSeq" id="WP_184170797.1">
    <property type="nucleotide sequence ID" value="NZ_JACHLN010000005.1"/>
</dbReference>
<dbReference type="InterPro" id="IPR039420">
    <property type="entry name" value="WalR-like"/>
</dbReference>
<dbReference type="GO" id="GO:0000160">
    <property type="term" value="P:phosphorelay signal transduction system"/>
    <property type="evidence" value="ECO:0007669"/>
    <property type="project" value="UniProtKB-KW"/>
</dbReference>
<keyword evidence="4" id="KW-0238">DNA-binding</keyword>
<evidence type="ECO:0000256" key="3">
    <source>
        <dbReference type="ARBA" id="ARBA00023015"/>
    </source>
</evidence>
<keyword evidence="2" id="KW-0902">Two-component regulatory system</keyword>
<dbReference type="GO" id="GO:0003677">
    <property type="term" value="F:DNA binding"/>
    <property type="evidence" value="ECO:0007669"/>
    <property type="project" value="UniProtKB-KW"/>
</dbReference>
<feature type="domain" description="Response regulatory" evidence="8">
    <location>
        <begin position="5"/>
        <end position="119"/>
    </location>
</feature>
<name>A0A7W7K586_9SPHN</name>
<dbReference type="PANTHER" id="PTHR43214">
    <property type="entry name" value="TWO-COMPONENT RESPONSE REGULATOR"/>
    <property type="match status" value="1"/>
</dbReference>
<dbReference type="InterPro" id="IPR000792">
    <property type="entry name" value="Tscrpt_reg_LuxR_C"/>
</dbReference>
<dbReference type="Gene3D" id="3.40.50.2300">
    <property type="match status" value="1"/>
</dbReference>
<dbReference type="Pfam" id="PF00196">
    <property type="entry name" value="GerE"/>
    <property type="match status" value="1"/>
</dbReference>
<reference evidence="9 10" key="1">
    <citation type="submission" date="2020-08" db="EMBL/GenBank/DDBJ databases">
        <title>Functional genomics of gut bacteria from endangered species of beetles.</title>
        <authorList>
            <person name="Carlos-Shanley C."/>
        </authorList>
    </citation>
    <scope>NUCLEOTIDE SEQUENCE [LARGE SCALE GENOMIC DNA]</scope>
    <source>
        <strain evidence="9 10">S00224</strain>
    </source>
</reference>
<sequence>MSNGLILVVDDDASVRNSTVRLLNRHAFAAKCFESGDVLLAEDDLVGALCILLDIRMPGRDGIEVLKVLRQRGGDVPVIMITGHGDVPLAVEAMREGAADFLEKPYSADALFSALERVMQRGTLDSRSYPAEQDVWKAIQNLTYRQRQVLSGILRGAPNKVIAFELGLSPRTVEAYRAQLFTRLGVRTTTEAVKTALALGFLPVVSV</sequence>
<dbReference type="SMART" id="SM00421">
    <property type="entry name" value="HTH_LUXR"/>
    <property type="match status" value="1"/>
</dbReference>
<accession>A0A7W7K586</accession>
<proteinExistence type="predicted"/>
<dbReference type="Pfam" id="PF00072">
    <property type="entry name" value="Response_reg"/>
    <property type="match status" value="1"/>
</dbReference>
<dbReference type="PRINTS" id="PR00038">
    <property type="entry name" value="HTHLUXR"/>
</dbReference>
<dbReference type="GO" id="GO:0006355">
    <property type="term" value="P:regulation of DNA-templated transcription"/>
    <property type="evidence" value="ECO:0007669"/>
    <property type="project" value="InterPro"/>
</dbReference>
<evidence type="ECO:0000259" key="8">
    <source>
        <dbReference type="PROSITE" id="PS50110"/>
    </source>
</evidence>
<evidence type="ECO:0000313" key="10">
    <source>
        <dbReference type="Proteomes" id="UP000575241"/>
    </source>
</evidence>
<feature type="modified residue" description="4-aspartylphosphate" evidence="6">
    <location>
        <position position="54"/>
    </location>
</feature>
<evidence type="ECO:0000313" key="9">
    <source>
        <dbReference type="EMBL" id="MBB4841284.1"/>
    </source>
</evidence>
<evidence type="ECO:0000256" key="1">
    <source>
        <dbReference type="ARBA" id="ARBA00022553"/>
    </source>
</evidence>
<dbReference type="SUPFAM" id="SSF52172">
    <property type="entry name" value="CheY-like"/>
    <property type="match status" value="1"/>
</dbReference>
<evidence type="ECO:0000259" key="7">
    <source>
        <dbReference type="PROSITE" id="PS50043"/>
    </source>
</evidence>
<dbReference type="InterPro" id="IPR001789">
    <property type="entry name" value="Sig_transdc_resp-reg_receiver"/>
</dbReference>
<keyword evidence="5" id="KW-0804">Transcription</keyword>
<dbReference type="EMBL" id="JACHLN010000005">
    <property type="protein sequence ID" value="MBB4841284.1"/>
    <property type="molecule type" value="Genomic_DNA"/>
</dbReference>
<dbReference type="PROSITE" id="PS50110">
    <property type="entry name" value="RESPONSE_REGULATORY"/>
    <property type="match status" value="1"/>
</dbReference>
<dbReference type="InterPro" id="IPR036388">
    <property type="entry name" value="WH-like_DNA-bd_sf"/>
</dbReference>
<keyword evidence="10" id="KW-1185">Reference proteome</keyword>
<dbReference type="PROSITE" id="PS50043">
    <property type="entry name" value="HTH_LUXR_2"/>
    <property type="match status" value="1"/>
</dbReference>
<evidence type="ECO:0000256" key="2">
    <source>
        <dbReference type="ARBA" id="ARBA00023012"/>
    </source>
</evidence>
<dbReference type="AlphaFoldDB" id="A0A7W7K586"/>
<comment type="caution">
    <text evidence="9">The sequence shown here is derived from an EMBL/GenBank/DDBJ whole genome shotgun (WGS) entry which is preliminary data.</text>
</comment>
<evidence type="ECO:0000256" key="5">
    <source>
        <dbReference type="ARBA" id="ARBA00023163"/>
    </source>
</evidence>
<evidence type="ECO:0000256" key="6">
    <source>
        <dbReference type="PROSITE-ProRule" id="PRU00169"/>
    </source>
</evidence>
<gene>
    <name evidence="9" type="ORF">HNP52_004386</name>
</gene>
<dbReference type="Proteomes" id="UP000575241">
    <property type="component" value="Unassembled WGS sequence"/>
</dbReference>
<evidence type="ECO:0000256" key="4">
    <source>
        <dbReference type="ARBA" id="ARBA00023125"/>
    </source>
</evidence>
<organism evidence="9 10">
    <name type="scientific">Sphingomonas kyeonggiensis</name>
    <dbReference type="NCBI Taxonomy" id="1268553"/>
    <lineage>
        <taxon>Bacteria</taxon>
        <taxon>Pseudomonadati</taxon>
        <taxon>Pseudomonadota</taxon>
        <taxon>Alphaproteobacteria</taxon>
        <taxon>Sphingomonadales</taxon>
        <taxon>Sphingomonadaceae</taxon>
        <taxon>Sphingomonas</taxon>
    </lineage>
</organism>
<dbReference type="InterPro" id="IPR016032">
    <property type="entry name" value="Sig_transdc_resp-reg_C-effctor"/>
</dbReference>